<dbReference type="Proteomes" id="UP000306340">
    <property type="component" value="Unassembled WGS sequence"/>
</dbReference>
<name>A0A4U0YQY8_9RHOB</name>
<dbReference type="GO" id="GO:0004803">
    <property type="term" value="F:transposase activity"/>
    <property type="evidence" value="ECO:0007669"/>
    <property type="project" value="InterPro"/>
</dbReference>
<dbReference type="GO" id="GO:0003677">
    <property type="term" value="F:DNA binding"/>
    <property type="evidence" value="ECO:0007669"/>
    <property type="project" value="InterPro"/>
</dbReference>
<proteinExistence type="predicted"/>
<protein>
    <submittedName>
        <fullName evidence="2">Transposase</fullName>
    </submittedName>
</protein>
<dbReference type="InterPro" id="IPR047650">
    <property type="entry name" value="Transpos_IS110"/>
</dbReference>
<evidence type="ECO:0000313" key="3">
    <source>
        <dbReference type="Proteomes" id="UP000306340"/>
    </source>
</evidence>
<dbReference type="InterPro" id="IPR002525">
    <property type="entry name" value="Transp_IS110-like_N"/>
</dbReference>
<gene>
    <name evidence="2" type="ORF">FAZ78_19820</name>
</gene>
<accession>A0A4U0YQY8</accession>
<feature type="domain" description="Transposase IS110-like N-terminal" evidence="1">
    <location>
        <begin position="6"/>
        <end position="97"/>
    </location>
</feature>
<evidence type="ECO:0000313" key="2">
    <source>
        <dbReference type="EMBL" id="TKA94892.1"/>
    </source>
</evidence>
<dbReference type="AlphaFoldDB" id="A0A4U0YQY8"/>
<evidence type="ECO:0000259" key="1">
    <source>
        <dbReference type="Pfam" id="PF01548"/>
    </source>
</evidence>
<dbReference type="PANTHER" id="PTHR33055">
    <property type="entry name" value="TRANSPOSASE FOR INSERTION SEQUENCE ELEMENT IS1111A"/>
    <property type="match status" value="1"/>
</dbReference>
<dbReference type="Pfam" id="PF01548">
    <property type="entry name" value="DEDD_Tnp_IS110"/>
    <property type="match status" value="1"/>
</dbReference>
<dbReference type="PANTHER" id="PTHR33055:SF3">
    <property type="entry name" value="PUTATIVE TRANSPOSASE FOR IS117-RELATED"/>
    <property type="match status" value="1"/>
</dbReference>
<sequence length="131" mass="14533">MAMEACATAHYWARTLTVFGHDVRLIAPKFVKPYVKNQKNDMADAEAIAEAASRPTMRFVEVKTPEQQGLGMIFRLRDLLVIQRTQTVNALRGHLAGFGVVTAKGRENIEKLRAALNRPCPNSSLIDLVKG</sequence>
<dbReference type="GO" id="GO:0006313">
    <property type="term" value="P:DNA transposition"/>
    <property type="evidence" value="ECO:0007669"/>
    <property type="project" value="InterPro"/>
</dbReference>
<reference evidence="2 3" key="1">
    <citation type="submission" date="2019-04" db="EMBL/GenBank/DDBJ databases">
        <title>Crypto-aerobic microbial life in anoxic (sulfidic) marine sediments.</title>
        <authorList>
            <person name="Bhattacharya S."/>
            <person name="Roy C."/>
            <person name="Mondal N."/>
            <person name="Sarkar J."/>
            <person name="Mandal S."/>
            <person name="Rameez M.J."/>
            <person name="Ghosh W."/>
        </authorList>
    </citation>
    <scope>NUCLEOTIDE SEQUENCE [LARGE SCALE GENOMIC DNA]</scope>
    <source>
        <strain evidence="2 3">SBBC</strain>
    </source>
</reference>
<dbReference type="EMBL" id="SWAU01000263">
    <property type="protein sequence ID" value="TKA94892.1"/>
    <property type="molecule type" value="Genomic_DNA"/>
</dbReference>
<comment type="caution">
    <text evidence="2">The sequence shown here is derived from an EMBL/GenBank/DDBJ whole genome shotgun (WGS) entry which is preliminary data.</text>
</comment>
<organism evidence="2 3">
    <name type="scientific">Cereibacter changlensis</name>
    <dbReference type="NCBI Taxonomy" id="402884"/>
    <lineage>
        <taxon>Bacteria</taxon>
        <taxon>Pseudomonadati</taxon>
        <taxon>Pseudomonadota</taxon>
        <taxon>Alphaproteobacteria</taxon>
        <taxon>Rhodobacterales</taxon>
        <taxon>Paracoccaceae</taxon>
        <taxon>Cereibacter</taxon>
    </lineage>
</organism>